<dbReference type="InterPro" id="IPR006674">
    <property type="entry name" value="HD_domain"/>
</dbReference>
<reference evidence="3 4" key="1">
    <citation type="submission" date="2018-08" db="EMBL/GenBank/DDBJ databases">
        <title>Genomic Encyclopedia of Type Strains, Phase IV (KMG-IV): sequencing the most valuable type-strain genomes for metagenomic binning, comparative biology and taxonomic classification.</title>
        <authorList>
            <person name="Goeker M."/>
        </authorList>
    </citation>
    <scope>NUCLEOTIDE SEQUENCE [LARGE SCALE GENOMIC DNA]</scope>
    <source>
        <strain evidence="3 4">DSM 26022</strain>
    </source>
</reference>
<gene>
    <name evidence="3" type="ORF">DFR26_1265</name>
</gene>
<dbReference type="CDD" id="cd00077">
    <property type="entry name" value="HDc"/>
    <property type="match status" value="1"/>
</dbReference>
<dbReference type="SUPFAM" id="SSF109604">
    <property type="entry name" value="HD-domain/PDEase-like"/>
    <property type="match status" value="1"/>
</dbReference>
<evidence type="ECO:0000313" key="3">
    <source>
        <dbReference type="EMBL" id="REH39086.1"/>
    </source>
</evidence>
<dbReference type="RefSeq" id="WP_116208088.1">
    <property type="nucleotide sequence ID" value="NZ_QUNR01000002.1"/>
</dbReference>
<dbReference type="PROSITE" id="PS51831">
    <property type="entry name" value="HD"/>
    <property type="match status" value="1"/>
</dbReference>
<comment type="caution">
    <text evidence="3">The sequence shown here is derived from an EMBL/GenBank/DDBJ whole genome shotgun (WGS) entry which is preliminary data.</text>
</comment>
<dbReference type="PANTHER" id="PTHR37294:SF1">
    <property type="entry name" value="3'-5' EXORIBONUCLEASE YHAM"/>
    <property type="match status" value="1"/>
</dbReference>
<feature type="domain" description="HD" evidence="2">
    <location>
        <begin position="170"/>
        <end position="286"/>
    </location>
</feature>
<dbReference type="AlphaFoldDB" id="A0A3E0H8C0"/>
<dbReference type="GO" id="GO:0031125">
    <property type="term" value="P:rRNA 3'-end processing"/>
    <property type="evidence" value="ECO:0007669"/>
    <property type="project" value="TreeGrafter"/>
</dbReference>
<dbReference type="SMART" id="SM00471">
    <property type="entry name" value="HDc"/>
    <property type="match status" value="1"/>
</dbReference>
<evidence type="ECO:0000256" key="1">
    <source>
        <dbReference type="ARBA" id="ARBA00022801"/>
    </source>
</evidence>
<keyword evidence="1" id="KW-0378">Hydrolase</keyword>
<evidence type="ECO:0000259" key="2">
    <source>
        <dbReference type="PROSITE" id="PS51831"/>
    </source>
</evidence>
<dbReference type="EMBL" id="QUNR01000002">
    <property type="protein sequence ID" value="REH39086.1"/>
    <property type="molecule type" value="Genomic_DNA"/>
</dbReference>
<name>A0A3E0H8C0_9GAMM</name>
<proteinExistence type="predicted"/>
<evidence type="ECO:0000313" key="4">
    <source>
        <dbReference type="Proteomes" id="UP000256774"/>
    </source>
</evidence>
<dbReference type="OrthoDB" id="6190309at2"/>
<protein>
    <submittedName>
        <fullName evidence="3">HD domain-containing protein</fullName>
    </submittedName>
</protein>
<dbReference type="PANTHER" id="PTHR37294">
    <property type="entry name" value="3'-5' EXORIBONUCLEASE YHAM"/>
    <property type="match status" value="1"/>
</dbReference>
<accession>A0A3E0H8C0</accession>
<dbReference type="InterPro" id="IPR050798">
    <property type="entry name" value="YhaM_exoribonuc/phosphodiest"/>
</dbReference>
<dbReference type="InterPro" id="IPR003607">
    <property type="entry name" value="HD/PDEase_dom"/>
</dbReference>
<dbReference type="Pfam" id="PF01966">
    <property type="entry name" value="HD"/>
    <property type="match status" value="1"/>
</dbReference>
<dbReference type="GO" id="GO:0016787">
    <property type="term" value="F:hydrolase activity"/>
    <property type="evidence" value="ECO:0007669"/>
    <property type="project" value="UniProtKB-KW"/>
</dbReference>
<organism evidence="3 4">
    <name type="scientific">Paraperlucidibaca baekdonensis</name>
    <dbReference type="NCBI Taxonomy" id="748120"/>
    <lineage>
        <taxon>Bacteria</taxon>
        <taxon>Pseudomonadati</taxon>
        <taxon>Pseudomonadota</taxon>
        <taxon>Gammaproteobacteria</taxon>
        <taxon>Moraxellales</taxon>
        <taxon>Moraxellaceae</taxon>
        <taxon>Paraperlucidibaca</taxon>
    </lineage>
</organism>
<dbReference type="Proteomes" id="UP000256774">
    <property type="component" value="Unassembled WGS sequence"/>
</dbReference>
<keyword evidence="4" id="KW-1185">Reference proteome</keyword>
<sequence>MLINTSQLHDHVGDSISIQGRLVGLEQCLAKNGHSYFRLKLVDSAGAIKAYVWPEASLYEFIETINVSEQHLVELNGRVTHLNGCHFLKLSELYVVSASHVRNGAALLPLPLVPVRAREALDWLINFIDELSNEPLRAFLTGILMDPTIGHRFIRCRASASYHSAYPGGLLVHSVQVAQLAGSWAVMLGESELFIALTQVAALLHDLGKIDTVGEKNPRPMNPSLYQHEIQTVHLLAPHISRLIADARIEGMVISHLIGRLASTKHYREQSMIEELVRFADQASAGHQQKQSLEQLIKLLPQQSSNDDSFYNRFCV</sequence>
<dbReference type="Gene3D" id="1.10.3210.10">
    <property type="entry name" value="Hypothetical protein af1432"/>
    <property type="match status" value="1"/>
</dbReference>